<dbReference type="InterPro" id="IPR029052">
    <property type="entry name" value="Metallo-depent_PP-like"/>
</dbReference>
<dbReference type="Proteomes" id="UP001642409">
    <property type="component" value="Unassembled WGS sequence"/>
</dbReference>
<reference evidence="3 4" key="2">
    <citation type="submission" date="2024-07" db="EMBL/GenBank/DDBJ databases">
        <authorList>
            <person name="Akdeniz Z."/>
        </authorList>
    </citation>
    <scope>NUCLEOTIDE SEQUENCE [LARGE SCALE GENOMIC DNA]</scope>
</reference>
<keyword evidence="4" id="KW-1185">Reference proteome</keyword>
<name>A0AA86U3R1_9EUKA</name>
<dbReference type="InterPro" id="IPR004843">
    <property type="entry name" value="Calcineurin-like_PHP"/>
</dbReference>
<dbReference type="EMBL" id="CATOUU010000687">
    <property type="protein sequence ID" value="CAI9941170.1"/>
    <property type="molecule type" value="Genomic_DNA"/>
</dbReference>
<comment type="caution">
    <text evidence="2">The sequence shown here is derived from an EMBL/GenBank/DDBJ whole genome shotgun (WGS) entry which is preliminary data.</text>
</comment>
<accession>A0AA86U3R1</accession>
<evidence type="ECO:0000259" key="1">
    <source>
        <dbReference type="Pfam" id="PF00149"/>
    </source>
</evidence>
<dbReference type="GO" id="GO:0016787">
    <property type="term" value="F:hydrolase activity"/>
    <property type="evidence" value="ECO:0007669"/>
    <property type="project" value="InterPro"/>
</dbReference>
<gene>
    <name evidence="3" type="ORF">HINF_LOCUS25351</name>
    <name evidence="2" type="ORF">HINF_LOCUS28815</name>
</gene>
<feature type="domain" description="Calcineurin-like phosphoesterase" evidence="1">
    <location>
        <begin position="129"/>
        <end position="292"/>
    </location>
</feature>
<dbReference type="AlphaFoldDB" id="A0AA86U3R1"/>
<evidence type="ECO:0000313" key="2">
    <source>
        <dbReference type="EMBL" id="CAI9941170.1"/>
    </source>
</evidence>
<evidence type="ECO:0000313" key="4">
    <source>
        <dbReference type="Proteomes" id="UP001642409"/>
    </source>
</evidence>
<dbReference type="SUPFAM" id="SSF56300">
    <property type="entry name" value="Metallo-dependent phosphatases"/>
    <property type="match status" value="1"/>
</dbReference>
<dbReference type="Gene3D" id="3.60.21.10">
    <property type="match status" value="1"/>
</dbReference>
<organism evidence="2">
    <name type="scientific">Hexamita inflata</name>
    <dbReference type="NCBI Taxonomy" id="28002"/>
    <lineage>
        <taxon>Eukaryota</taxon>
        <taxon>Metamonada</taxon>
        <taxon>Diplomonadida</taxon>
        <taxon>Hexamitidae</taxon>
        <taxon>Hexamitinae</taxon>
        <taxon>Hexamita</taxon>
    </lineage>
</organism>
<protein>
    <submittedName>
        <fullName evidence="2">Alkaline phosphatase</fullName>
    </submittedName>
    <submittedName>
        <fullName evidence="3">Alkaline_phosphatase</fullName>
    </submittedName>
</protein>
<proteinExistence type="predicted"/>
<evidence type="ECO:0000313" key="3">
    <source>
        <dbReference type="EMBL" id="CAL6016109.1"/>
    </source>
</evidence>
<dbReference type="EMBL" id="CAXDID020000075">
    <property type="protein sequence ID" value="CAL6016109.1"/>
    <property type="molecule type" value="Genomic_DNA"/>
</dbReference>
<reference evidence="2" key="1">
    <citation type="submission" date="2023-06" db="EMBL/GenBank/DDBJ databases">
        <authorList>
            <person name="Kurt Z."/>
        </authorList>
    </citation>
    <scope>NUCLEOTIDE SEQUENCE</scope>
</reference>
<dbReference type="Pfam" id="PF00149">
    <property type="entry name" value="Metallophos"/>
    <property type="match status" value="1"/>
</dbReference>
<sequence>MLVSGILLVASSVLFNNSTDQSSIALIVLTSLVFASSLLLTVISQPKLNSFYGPLIFPVGDQIQIHWWTRKPVKTQLSLNGQVVESNNEPSCFHNYHVPNSSFQAAVVDPHTNTAHSISYDPPEIITDFIVTSDHHGNSKYSSRLGADYQLHLIGGDISDFGTPGEFCKTFKNFHTRPIIMAIGNHDTRGDIDHIINRQTYYQKFGSIGVFVLYVFQRPTYIHDPALISSVFSWLRQAIQTDDKHKFIMVHAPVYSTGLFGSTKLFTTQMEQFLDEHENERIRAVFQGHDHVFCSFKRKNVYVMTNATCGGDLVSPMRRKFDQTRWRQKELHGPLESNNDRRIGWEHHLDSWLIRSKTEVHIGDKITYTIRDLDTMQVKATYEQEID</sequence>